<evidence type="ECO:0000259" key="3">
    <source>
        <dbReference type="Pfam" id="PF07883"/>
    </source>
</evidence>
<dbReference type="EMBL" id="JGVR01000018">
    <property type="protein sequence ID" value="KEZ18079.1"/>
    <property type="molecule type" value="Genomic_DNA"/>
</dbReference>
<dbReference type="Pfam" id="PF07883">
    <property type="entry name" value="Cupin_2"/>
    <property type="match status" value="1"/>
</dbReference>
<evidence type="ECO:0000256" key="1">
    <source>
        <dbReference type="ARBA" id="ARBA00022723"/>
    </source>
</evidence>
<comment type="caution">
    <text evidence="4">The sequence shown here is derived from an EMBL/GenBank/DDBJ whole genome shotgun (WGS) entry which is preliminary data.</text>
</comment>
<feature type="region of interest" description="Disordered" evidence="2">
    <location>
        <begin position="120"/>
        <end position="155"/>
    </location>
</feature>
<evidence type="ECO:0000313" key="4">
    <source>
        <dbReference type="EMBL" id="KEZ18079.1"/>
    </source>
</evidence>
<dbReference type="eggNOG" id="COG0662">
    <property type="taxonomic scope" value="Bacteria"/>
</dbReference>
<evidence type="ECO:0000256" key="2">
    <source>
        <dbReference type="SAM" id="MobiDB-lite"/>
    </source>
</evidence>
<reference evidence="4 5" key="1">
    <citation type="submission" date="2014-03" db="EMBL/GenBank/DDBJ databases">
        <title>Genome sequence of Sphingobium yanoikuyae B1.</title>
        <authorList>
            <person name="Gan H.M."/>
            <person name="Gan H.Y."/>
            <person name="Savka M.A."/>
        </authorList>
    </citation>
    <scope>NUCLEOTIDE SEQUENCE [LARGE SCALE GENOMIC DNA]</scope>
    <source>
        <strain evidence="4 5">B1</strain>
    </source>
</reference>
<dbReference type="InterPro" id="IPR013096">
    <property type="entry name" value="Cupin_2"/>
</dbReference>
<dbReference type="GO" id="GO:0016853">
    <property type="term" value="F:isomerase activity"/>
    <property type="evidence" value="ECO:0007669"/>
    <property type="project" value="UniProtKB-KW"/>
</dbReference>
<dbReference type="InterPro" id="IPR014710">
    <property type="entry name" value="RmlC-like_jellyroll"/>
</dbReference>
<gene>
    <name evidence="4" type="ORF">CP98_02916</name>
</gene>
<name>A0A084EJD7_SPHYA</name>
<feature type="domain" description="Cupin type-2" evidence="3">
    <location>
        <begin position="72"/>
        <end position="138"/>
    </location>
</feature>
<feature type="compositionally biased region" description="Basic and acidic residues" evidence="2">
    <location>
        <begin position="144"/>
        <end position="155"/>
    </location>
</feature>
<dbReference type="Proteomes" id="UP000028534">
    <property type="component" value="Unassembled WGS sequence"/>
</dbReference>
<dbReference type="STRING" id="13690.AX777_19770"/>
<dbReference type="AlphaFoldDB" id="A0A084EJD7"/>
<protein>
    <submittedName>
        <fullName evidence="4">Mannose-6-phosphate isomerase</fullName>
    </submittedName>
</protein>
<dbReference type="Gene3D" id="2.60.120.10">
    <property type="entry name" value="Jelly Rolls"/>
    <property type="match status" value="1"/>
</dbReference>
<organism evidence="4 5">
    <name type="scientific">Sphingobium yanoikuyae</name>
    <name type="common">Sphingomonas yanoikuyae</name>
    <dbReference type="NCBI Taxonomy" id="13690"/>
    <lineage>
        <taxon>Bacteria</taxon>
        <taxon>Pseudomonadati</taxon>
        <taxon>Pseudomonadota</taxon>
        <taxon>Alphaproteobacteria</taxon>
        <taxon>Sphingomonadales</taxon>
        <taxon>Sphingomonadaceae</taxon>
        <taxon>Sphingobium</taxon>
    </lineage>
</organism>
<dbReference type="PANTHER" id="PTHR35848:SF9">
    <property type="entry name" value="SLL1358 PROTEIN"/>
    <property type="match status" value="1"/>
</dbReference>
<evidence type="ECO:0000313" key="5">
    <source>
        <dbReference type="Proteomes" id="UP000028534"/>
    </source>
</evidence>
<dbReference type="PANTHER" id="PTHR35848">
    <property type="entry name" value="OXALATE-BINDING PROTEIN"/>
    <property type="match status" value="1"/>
</dbReference>
<feature type="compositionally biased region" description="Polar residues" evidence="2">
    <location>
        <begin position="126"/>
        <end position="143"/>
    </location>
</feature>
<proteinExistence type="predicted"/>
<keyword evidence="1" id="KW-0479">Metal-binding</keyword>
<dbReference type="SUPFAM" id="SSF51182">
    <property type="entry name" value="RmlC-like cupins"/>
    <property type="match status" value="1"/>
</dbReference>
<accession>A0A084EJD7</accession>
<dbReference type="InterPro" id="IPR051610">
    <property type="entry name" value="GPI/OXD"/>
</dbReference>
<dbReference type="GO" id="GO:0046872">
    <property type="term" value="F:metal ion binding"/>
    <property type="evidence" value="ECO:0007669"/>
    <property type="project" value="UniProtKB-KW"/>
</dbReference>
<sequence>MGASGMAGWGWRIVGTGMTILLLPLLLAAAPDALPDTAIAPIDRSNAEHYVWGGSNDGWHLVKRDAMSVIQERIAPGGAEVRHYHQRARQFFYVLSGELTLEVGGVTHVLKAGQGLEVPPGVPHRAQNSSSAPVDFLVNSTPKSHGDRVDAPAEK</sequence>
<dbReference type="InterPro" id="IPR011051">
    <property type="entry name" value="RmlC_Cupin_sf"/>
</dbReference>
<dbReference type="PATRIC" id="fig|13690.10.peg.2994"/>
<dbReference type="RefSeq" id="WP_037520382.1">
    <property type="nucleotide sequence ID" value="NZ_JGVR01000018.1"/>
</dbReference>
<keyword evidence="4" id="KW-0413">Isomerase</keyword>